<accession>A0A0V1G5S5</accession>
<reference evidence="2 3" key="1">
    <citation type="submission" date="2015-01" db="EMBL/GenBank/DDBJ databases">
        <title>Evolution of Trichinella species and genotypes.</title>
        <authorList>
            <person name="Korhonen P.K."/>
            <person name="Edoardo P."/>
            <person name="Giuseppe L.R."/>
            <person name="Gasser R.B."/>
        </authorList>
    </citation>
    <scope>NUCLEOTIDE SEQUENCE [LARGE SCALE GENOMIC DNA]</scope>
    <source>
        <strain evidence="2">ISS470</strain>
    </source>
</reference>
<gene>
    <name evidence="2" type="ORF">T4D_16261</name>
</gene>
<dbReference type="AlphaFoldDB" id="A0A0V1G5S5"/>
<protein>
    <recommendedName>
        <fullName evidence="4">PiggyBac transposable element-derived protein domain-containing protein</fullName>
    </recommendedName>
</protein>
<organism evidence="2 3">
    <name type="scientific">Trichinella pseudospiralis</name>
    <name type="common">Parasitic roundworm</name>
    <dbReference type="NCBI Taxonomy" id="6337"/>
    <lineage>
        <taxon>Eukaryota</taxon>
        <taxon>Metazoa</taxon>
        <taxon>Ecdysozoa</taxon>
        <taxon>Nematoda</taxon>
        <taxon>Enoplea</taxon>
        <taxon>Dorylaimia</taxon>
        <taxon>Trichinellida</taxon>
        <taxon>Trichinellidae</taxon>
        <taxon>Trichinella</taxon>
    </lineage>
</organism>
<dbReference type="Proteomes" id="UP000054995">
    <property type="component" value="Unassembled WGS sequence"/>
</dbReference>
<evidence type="ECO:0000313" key="3">
    <source>
        <dbReference type="Proteomes" id="UP000054995"/>
    </source>
</evidence>
<evidence type="ECO:0008006" key="4">
    <source>
        <dbReference type="Google" id="ProtNLM"/>
    </source>
</evidence>
<sequence length="144" mass="16465">MDFDTVFRQTKSGRTIKQIVVLPDPDASEPDTVSEDELDRTFQHSHSSTDDEVIEEDDASANGPAMRDKNPTSGVDDCSTLNWKLSLKQKRGKEDFQRKYHQSLGQLSTFACTLQHSFFPTSRLRQIGRPHKACIPTWRQLQQK</sequence>
<feature type="region of interest" description="Disordered" evidence="1">
    <location>
        <begin position="18"/>
        <end position="75"/>
    </location>
</feature>
<dbReference type="EMBL" id="JYDT01000002">
    <property type="protein sequence ID" value="KRY93458.1"/>
    <property type="molecule type" value="Genomic_DNA"/>
</dbReference>
<evidence type="ECO:0000313" key="2">
    <source>
        <dbReference type="EMBL" id="KRY93458.1"/>
    </source>
</evidence>
<keyword evidence="3" id="KW-1185">Reference proteome</keyword>
<feature type="compositionally biased region" description="Acidic residues" evidence="1">
    <location>
        <begin position="26"/>
        <end position="38"/>
    </location>
</feature>
<evidence type="ECO:0000256" key="1">
    <source>
        <dbReference type="SAM" id="MobiDB-lite"/>
    </source>
</evidence>
<dbReference type="OrthoDB" id="5915190at2759"/>
<proteinExistence type="predicted"/>
<comment type="caution">
    <text evidence="2">The sequence shown here is derived from an EMBL/GenBank/DDBJ whole genome shotgun (WGS) entry which is preliminary data.</text>
</comment>
<name>A0A0V1G5S5_TRIPS</name>
<feature type="compositionally biased region" description="Acidic residues" evidence="1">
    <location>
        <begin position="50"/>
        <end position="59"/>
    </location>
</feature>